<sequence>EKDAASKVDGAIKQIEALAKLLDQVGANLEASVDKNQALEIIKLATDSSRATFVLAACQKSEQDDVREAASGLEASLKKLRDVMDQHFYHGPDFGRLLERSWLEKDKAELPQKYCEEGDGPDVHCLIMLLQVEGYIRGKVLKDEVESNVILISVAKTLLEFAFVDSNSNDSTSALKRWSCLYLGLQSATQACKERLKECPVWVEPLHAAAGRFHNMFVRLGSDEIKALASTGGMEAAYKVIKDMAPYFPKQLQALSNVTAAHSTIKSLTEVPQATQDYTELANIVKNAVTVRSLDTQALMFLEPELSKGAERYQKAACDNLRSVLNSVQDEAAQVSKKLEKYRPIENAVEVWDFDGVMWMLEDSKEIDKEVKELITFCTSDSADSLSTFVRSVKASMKAVGFKDPELQPLL</sequence>
<dbReference type="EMBL" id="CAXAMM010020602">
    <property type="protein sequence ID" value="CAK9048283.1"/>
    <property type="molecule type" value="Genomic_DNA"/>
</dbReference>
<gene>
    <name evidence="1" type="ORF">SCF082_LOCUS26910</name>
</gene>
<accession>A0ABP0M9V4</accession>
<reference evidence="1 2" key="1">
    <citation type="submission" date="2024-02" db="EMBL/GenBank/DDBJ databases">
        <authorList>
            <person name="Chen Y."/>
            <person name="Shah S."/>
            <person name="Dougan E. K."/>
            <person name="Thang M."/>
            <person name="Chan C."/>
        </authorList>
    </citation>
    <scope>NUCLEOTIDE SEQUENCE [LARGE SCALE GENOMIC DNA]</scope>
</reference>
<protein>
    <submittedName>
        <fullName evidence="1">Uncharacterized protein</fullName>
    </submittedName>
</protein>
<organism evidence="1 2">
    <name type="scientific">Durusdinium trenchii</name>
    <dbReference type="NCBI Taxonomy" id="1381693"/>
    <lineage>
        <taxon>Eukaryota</taxon>
        <taxon>Sar</taxon>
        <taxon>Alveolata</taxon>
        <taxon>Dinophyceae</taxon>
        <taxon>Suessiales</taxon>
        <taxon>Symbiodiniaceae</taxon>
        <taxon>Durusdinium</taxon>
    </lineage>
</organism>
<name>A0ABP0M9V4_9DINO</name>
<comment type="caution">
    <text evidence="1">The sequence shown here is derived from an EMBL/GenBank/DDBJ whole genome shotgun (WGS) entry which is preliminary data.</text>
</comment>
<evidence type="ECO:0000313" key="1">
    <source>
        <dbReference type="EMBL" id="CAK9048283.1"/>
    </source>
</evidence>
<keyword evidence="2" id="KW-1185">Reference proteome</keyword>
<dbReference type="Proteomes" id="UP001642464">
    <property type="component" value="Unassembled WGS sequence"/>
</dbReference>
<proteinExistence type="predicted"/>
<feature type="non-terminal residue" evidence="1">
    <location>
        <position position="1"/>
    </location>
</feature>
<feature type="non-terminal residue" evidence="1">
    <location>
        <position position="411"/>
    </location>
</feature>
<evidence type="ECO:0000313" key="2">
    <source>
        <dbReference type="Proteomes" id="UP001642464"/>
    </source>
</evidence>